<feature type="transmembrane region" description="Helical" evidence="3">
    <location>
        <begin position="49"/>
        <end position="68"/>
    </location>
</feature>
<feature type="transmembrane region" description="Helical" evidence="3">
    <location>
        <begin position="226"/>
        <end position="243"/>
    </location>
</feature>
<dbReference type="Proteomes" id="UP000324104">
    <property type="component" value="Unassembled WGS sequence"/>
</dbReference>
<keyword evidence="1 2" id="KW-0808">Transferase</keyword>
<protein>
    <submittedName>
        <fullName evidence="4">CDP-alcohol phosphatidyltransferase family protein</fullName>
    </submittedName>
</protein>
<dbReference type="InterPro" id="IPR048254">
    <property type="entry name" value="CDP_ALCOHOL_P_TRANSF_CS"/>
</dbReference>
<keyword evidence="3" id="KW-0812">Transmembrane</keyword>
<gene>
    <name evidence="4" type="ORF">FYC77_11525</name>
</gene>
<dbReference type="Gene3D" id="1.20.120.1760">
    <property type="match status" value="1"/>
</dbReference>
<keyword evidence="5" id="KW-1185">Reference proteome</keyword>
<dbReference type="GO" id="GO:0016020">
    <property type="term" value="C:membrane"/>
    <property type="evidence" value="ECO:0007669"/>
    <property type="project" value="InterPro"/>
</dbReference>
<dbReference type="AlphaFoldDB" id="A0A5D5AS20"/>
<reference evidence="4 5" key="1">
    <citation type="submission" date="2019-08" db="EMBL/GenBank/DDBJ databases">
        <title>Archaea genome.</title>
        <authorList>
            <person name="Kajale S."/>
            <person name="Shouche Y."/>
            <person name="Deshpande N."/>
            <person name="Sharma A."/>
        </authorList>
    </citation>
    <scope>NUCLEOTIDE SEQUENCE [LARGE SCALE GENOMIC DNA]</scope>
    <source>
        <strain evidence="4 5">ESP3B_9</strain>
    </source>
</reference>
<feature type="transmembrane region" description="Helical" evidence="3">
    <location>
        <begin position="151"/>
        <end position="180"/>
    </location>
</feature>
<evidence type="ECO:0000256" key="3">
    <source>
        <dbReference type="SAM" id="Phobius"/>
    </source>
</evidence>
<evidence type="ECO:0000313" key="4">
    <source>
        <dbReference type="EMBL" id="TYT61861.1"/>
    </source>
</evidence>
<evidence type="ECO:0000256" key="1">
    <source>
        <dbReference type="ARBA" id="ARBA00022679"/>
    </source>
</evidence>
<dbReference type="GO" id="GO:0008654">
    <property type="term" value="P:phospholipid biosynthetic process"/>
    <property type="evidence" value="ECO:0007669"/>
    <property type="project" value="InterPro"/>
</dbReference>
<proteinExistence type="inferred from homology"/>
<dbReference type="GO" id="GO:0016780">
    <property type="term" value="F:phosphotransferase activity, for other substituted phosphate groups"/>
    <property type="evidence" value="ECO:0007669"/>
    <property type="project" value="InterPro"/>
</dbReference>
<comment type="caution">
    <text evidence="4">The sequence shown here is derived from an EMBL/GenBank/DDBJ whole genome shotgun (WGS) entry which is preliminary data.</text>
</comment>
<feature type="transmembrane region" description="Helical" evidence="3">
    <location>
        <begin position="22"/>
        <end position="42"/>
    </location>
</feature>
<dbReference type="EMBL" id="VTAW01000013">
    <property type="protein sequence ID" value="TYT61861.1"/>
    <property type="molecule type" value="Genomic_DNA"/>
</dbReference>
<feature type="transmembrane region" description="Helical" evidence="3">
    <location>
        <begin position="201"/>
        <end position="220"/>
    </location>
</feature>
<accession>A0A5D5AS20</accession>
<sequence length="253" mass="26836">MAVSDDSLATFRPDVRRRWGEATAGLLCAVFLVIIVLEHLWAGGLALEFLVVVAVALALESLLVLVTIDRTSVSDTTTFTLATGVTIARAAAVAVLAGFVATRPPPGLLVWAPGALFAVAAALDAVDGAIARTTGTETDLGARLDVEVDAFVVFVGSIVAVTAGAAPIAFLAVGIARYLFAGSLWWRQRRGRDVFELQPSRFRRPLGALAMLAIWLAILPVPDQDVSRVVTTIVLVPFLVNFVRDWLFATGRG</sequence>
<dbReference type="Pfam" id="PF01066">
    <property type="entry name" value="CDP-OH_P_transf"/>
    <property type="match status" value="1"/>
</dbReference>
<evidence type="ECO:0000313" key="5">
    <source>
        <dbReference type="Proteomes" id="UP000324104"/>
    </source>
</evidence>
<keyword evidence="3" id="KW-0472">Membrane</keyword>
<comment type="similarity">
    <text evidence="2">Belongs to the CDP-alcohol phosphatidyltransferase class-I family.</text>
</comment>
<dbReference type="PROSITE" id="PS00379">
    <property type="entry name" value="CDP_ALCOHOL_P_TRANSF"/>
    <property type="match status" value="1"/>
</dbReference>
<organism evidence="4 5">
    <name type="scientific">Natrialba swarupiae</name>
    <dbReference type="NCBI Taxonomy" id="2448032"/>
    <lineage>
        <taxon>Archaea</taxon>
        <taxon>Methanobacteriati</taxon>
        <taxon>Methanobacteriota</taxon>
        <taxon>Stenosarchaea group</taxon>
        <taxon>Halobacteria</taxon>
        <taxon>Halobacteriales</taxon>
        <taxon>Natrialbaceae</taxon>
        <taxon>Natrialba</taxon>
    </lineage>
</organism>
<dbReference type="InterPro" id="IPR043130">
    <property type="entry name" value="CDP-OH_PTrfase_TM_dom"/>
</dbReference>
<name>A0A5D5AS20_9EURY</name>
<keyword evidence="3" id="KW-1133">Transmembrane helix</keyword>
<feature type="transmembrane region" description="Helical" evidence="3">
    <location>
        <begin position="80"/>
        <end position="101"/>
    </location>
</feature>
<evidence type="ECO:0000256" key="2">
    <source>
        <dbReference type="RuleBase" id="RU003750"/>
    </source>
</evidence>
<feature type="transmembrane region" description="Helical" evidence="3">
    <location>
        <begin position="108"/>
        <end position="131"/>
    </location>
</feature>
<dbReference type="InterPro" id="IPR000462">
    <property type="entry name" value="CDP-OH_P_trans"/>
</dbReference>